<dbReference type="PANTHER" id="PTHR42789:SF1">
    <property type="entry name" value="D-ISOMER SPECIFIC 2-HYDROXYACID DEHYDROGENASE FAMILY PROTEIN (AFU_ORTHOLOGUE AFUA_6G10090)"/>
    <property type="match status" value="1"/>
</dbReference>
<evidence type="ECO:0000313" key="7">
    <source>
        <dbReference type="EMBL" id="MDX8050899.1"/>
    </source>
</evidence>
<dbReference type="InterPro" id="IPR029753">
    <property type="entry name" value="D-isomer_DH_CS"/>
</dbReference>
<accession>A0ABU4TRH7</accession>
<keyword evidence="3" id="KW-0520">NAD</keyword>
<comment type="similarity">
    <text evidence="1 4">Belongs to the D-isomer specific 2-hydroxyacid dehydrogenase family.</text>
</comment>
<dbReference type="Gene3D" id="3.40.50.720">
    <property type="entry name" value="NAD(P)-binding Rossmann-like Domain"/>
    <property type="match status" value="2"/>
</dbReference>
<dbReference type="InterPro" id="IPR036291">
    <property type="entry name" value="NAD(P)-bd_dom_sf"/>
</dbReference>
<comment type="caution">
    <text evidence="7">The sequence shown here is derived from an EMBL/GenBank/DDBJ whole genome shotgun (WGS) entry which is preliminary data.</text>
</comment>
<evidence type="ECO:0000256" key="3">
    <source>
        <dbReference type="ARBA" id="ARBA00023027"/>
    </source>
</evidence>
<dbReference type="Pfam" id="PF00389">
    <property type="entry name" value="2-Hacid_dh"/>
    <property type="match status" value="1"/>
</dbReference>
<reference evidence="7 8" key="1">
    <citation type="submission" date="2023-11" db="EMBL/GenBank/DDBJ databases">
        <title>Lentzea sokolovensis, sp. nov., Lentzea kristufkii, sp. nov., and Lentzea miocenensis, sp. nov., rare actinobacteria from Sokolov Coal Basin, Miocene lacustrine sediment, Czech Republic.</title>
        <authorList>
            <person name="Lara A."/>
            <person name="Kotroba L."/>
            <person name="Nouioui I."/>
            <person name="Neumann-Schaal M."/>
            <person name="Mast Y."/>
            <person name="Chronakova A."/>
        </authorList>
    </citation>
    <scope>NUCLEOTIDE SEQUENCE [LARGE SCALE GENOMIC DNA]</scope>
    <source>
        <strain evidence="7 8">BCCO 10_0798</strain>
    </source>
</reference>
<dbReference type="PANTHER" id="PTHR42789">
    <property type="entry name" value="D-ISOMER SPECIFIC 2-HYDROXYACID DEHYDROGENASE FAMILY PROTEIN (AFU_ORTHOLOGUE AFUA_6G10090)"/>
    <property type="match status" value="1"/>
</dbReference>
<dbReference type="CDD" id="cd12173">
    <property type="entry name" value="PGDH_4"/>
    <property type="match status" value="1"/>
</dbReference>
<evidence type="ECO:0000313" key="8">
    <source>
        <dbReference type="Proteomes" id="UP001271792"/>
    </source>
</evidence>
<evidence type="ECO:0000259" key="6">
    <source>
        <dbReference type="Pfam" id="PF02826"/>
    </source>
</evidence>
<reference evidence="7 8" key="2">
    <citation type="submission" date="2023-11" db="EMBL/GenBank/DDBJ databases">
        <authorList>
            <person name="Lara A.C."/>
            <person name="Chronakova A."/>
        </authorList>
    </citation>
    <scope>NUCLEOTIDE SEQUENCE [LARGE SCALE GENOMIC DNA]</scope>
    <source>
        <strain evidence="7 8">BCCO 10_0798</strain>
    </source>
</reference>
<dbReference type="Pfam" id="PF02826">
    <property type="entry name" value="2-Hacid_dh_C"/>
    <property type="match status" value="1"/>
</dbReference>
<keyword evidence="8" id="KW-1185">Reference proteome</keyword>
<organism evidence="7 8">
    <name type="scientific">Lentzea kristufekii</name>
    <dbReference type="NCBI Taxonomy" id="3095430"/>
    <lineage>
        <taxon>Bacteria</taxon>
        <taxon>Bacillati</taxon>
        <taxon>Actinomycetota</taxon>
        <taxon>Actinomycetes</taxon>
        <taxon>Pseudonocardiales</taxon>
        <taxon>Pseudonocardiaceae</taxon>
        <taxon>Lentzea</taxon>
    </lineage>
</organism>
<evidence type="ECO:0000256" key="1">
    <source>
        <dbReference type="ARBA" id="ARBA00005854"/>
    </source>
</evidence>
<feature type="domain" description="D-isomer specific 2-hydroxyacid dehydrogenase NAD-binding" evidence="6">
    <location>
        <begin position="113"/>
        <end position="289"/>
    </location>
</feature>
<proteinExistence type="inferred from homology"/>
<name>A0ABU4TRH7_9PSEU</name>
<keyword evidence="2 4" id="KW-0560">Oxidoreductase</keyword>
<dbReference type="Proteomes" id="UP001271792">
    <property type="component" value="Unassembled WGS sequence"/>
</dbReference>
<evidence type="ECO:0000256" key="2">
    <source>
        <dbReference type="ARBA" id="ARBA00023002"/>
    </source>
</evidence>
<dbReference type="InterPro" id="IPR006139">
    <property type="entry name" value="D-isomer_2_OHA_DH_cat_dom"/>
</dbReference>
<dbReference type="SUPFAM" id="SSF51735">
    <property type="entry name" value="NAD(P)-binding Rossmann-fold domains"/>
    <property type="match status" value="1"/>
</dbReference>
<feature type="domain" description="D-isomer specific 2-hydroxyacid dehydrogenase catalytic" evidence="5">
    <location>
        <begin position="12"/>
        <end position="320"/>
    </location>
</feature>
<evidence type="ECO:0000259" key="5">
    <source>
        <dbReference type="Pfam" id="PF00389"/>
    </source>
</evidence>
<dbReference type="RefSeq" id="WP_319984875.1">
    <property type="nucleotide sequence ID" value="NZ_JAXAVV010000007.1"/>
</dbReference>
<dbReference type="InterPro" id="IPR006140">
    <property type="entry name" value="D-isomer_DH_NAD-bd"/>
</dbReference>
<dbReference type="EMBL" id="JAXAVV010000007">
    <property type="protein sequence ID" value="MDX8050899.1"/>
    <property type="molecule type" value="Genomic_DNA"/>
</dbReference>
<gene>
    <name evidence="7" type="ORF">SK571_16035</name>
</gene>
<dbReference type="InterPro" id="IPR050857">
    <property type="entry name" value="D-2-hydroxyacid_DH"/>
</dbReference>
<sequence length="321" mass="33627">MEDSAVRARPKVLVLDPIHAEAVDRMRAGFDVVVHLQPPPDVLLDLVSDVDVVVLRSGARLPAEVFERARSLKLVARAGSGVDNIDLDAARRAGVQVFNVPGGSAGAVAELAIGLMLSVMRRISLADRQVRADVWNKAALEGDELAGKTLGVVGFGNIGSRIARIASGFSPRILATAEHLSESRRIELADRGVDLVALPRLLEESDVVCVVVPLTGRTRSMIGTAELKAMKPGAYLVNISRGGVVDETALLTALRDGVIRGAALDVHVSEGTTSPLAELDNVVLTPHIGAMSADAQRAIGHVVVDSVVLALAGGAVPNRVC</sequence>
<evidence type="ECO:0000256" key="4">
    <source>
        <dbReference type="RuleBase" id="RU003719"/>
    </source>
</evidence>
<protein>
    <submittedName>
        <fullName evidence="7">Hydroxyacid dehydrogenase</fullName>
    </submittedName>
</protein>
<dbReference type="SUPFAM" id="SSF52283">
    <property type="entry name" value="Formate/glycerate dehydrogenase catalytic domain-like"/>
    <property type="match status" value="1"/>
</dbReference>
<dbReference type="PROSITE" id="PS00671">
    <property type="entry name" value="D_2_HYDROXYACID_DH_3"/>
    <property type="match status" value="1"/>
</dbReference>